<dbReference type="NCBIfam" id="NF005932">
    <property type="entry name" value="PRK07956.1"/>
    <property type="match status" value="1"/>
</dbReference>
<dbReference type="Proteomes" id="UP000271227">
    <property type="component" value="Unassembled WGS sequence"/>
</dbReference>
<sequence>MQDTSKIAVDRLTEEDARRELARLAMEIRLHDHAYYGEDAPVITDAAYDVLRARNTAIENRFPALMRQDSPSVRVGTPVQSRFSKVQHARAMLSLDNVFDTADVADFVARVRRFLGLEETEIVALTAEPKIDGLSLSLRYEKGALVQAATRGDGTEGENVTVNARTIADIPERLAGDVPSVFEVRGEVYMAKSDFLKLNDEQEAKAAKVFANPRNAAAGSLRQLDVSITAARPLRFFAYGWGEVSELPADTQFGVMETIAAWGFQTDPLLRLCESVEAVLEQYRTIETARAALDYDIDGVVYKVNRLDWQSRLGFVARAPRWATAHKFPAEQAQTVLENIDIQVGRTGALTPVAKLTPVTVGGVVVSNATLHNADEIARLDARIGDTVIVQRAGDVIPQIVRVMTEKRPETARPFQFPETCPACGSHATAEGDDIVVRCTGGLICPAQRVERLKHFVSRDAFDIEGMGQKQIELFFEKGWLAEPADIFALKARSDASDTPLNGWEGWGDQSAHNLFAAIDARRTIDFDRFLFALGIRHIGQQTAKTLARTYGTMDALVAAMDGIVGGDEAAHADLLAIDGIGGKMADAFIQFFAESHNRESIGHLLAVVTVKPLEVVSEDSAVAGRVVVFTGNLETMTRAEAKARAESLGAKVSGSVSARTDYVVAGPKAGSKLTKAQSLGVTVLSEQDWLSMIGA</sequence>
<evidence type="ECO:0000256" key="3">
    <source>
        <dbReference type="ARBA" id="ARBA00013308"/>
    </source>
</evidence>
<dbReference type="SUPFAM" id="SSF47781">
    <property type="entry name" value="RuvA domain 2-like"/>
    <property type="match status" value="1"/>
</dbReference>
<feature type="binding site" evidence="15">
    <location>
        <position position="445"/>
    </location>
    <ligand>
        <name>Zn(2+)</name>
        <dbReference type="ChEBI" id="CHEBI:29105"/>
    </ligand>
</feature>
<dbReference type="Gene3D" id="3.30.470.30">
    <property type="entry name" value="DNA ligase/mRNA capping enzyme"/>
    <property type="match status" value="1"/>
</dbReference>
<dbReference type="SUPFAM" id="SSF56091">
    <property type="entry name" value="DNA ligase/mRNA capping enzyme, catalytic domain"/>
    <property type="match status" value="1"/>
</dbReference>
<dbReference type="InterPro" id="IPR001679">
    <property type="entry name" value="DNA_ligase"/>
</dbReference>
<dbReference type="InterPro" id="IPR013840">
    <property type="entry name" value="DNAligase_N"/>
</dbReference>
<dbReference type="Gene3D" id="1.10.287.610">
    <property type="entry name" value="Helix hairpin bin"/>
    <property type="match status" value="1"/>
</dbReference>
<dbReference type="PIRSF" id="PIRSF001604">
    <property type="entry name" value="LigA"/>
    <property type="match status" value="1"/>
</dbReference>
<feature type="binding site" evidence="15">
    <location>
        <position position="327"/>
    </location>
    <ligand>
        <name>NAD(+)</name>
        <dbReference type="ChEBI" id="CHEBI:57540"/>
    </ligand>
</feature>
<evidence type="ECO:0000256" key="12">
    <source>
        <dbReference type="ARBA" id="ARBA00023211"/>
    </source>
</evidence>
<evidence type="ECO:0000256" key="4">
    <source>
        <dbReference type="ARBA" id="ARBA00022598"/>
    </source>
</evidence>
<keyword evidence="8 15" id="KW-0862">Zinc</keyword>
<dbReference type="Gene3D" id="2.40.50.140">
    <property type="entry name" value="Nucleic acid-binding proteins"/>
    <property type="match status" value="1"/>
</dbReference>
<dbReference type="FunFam" id="1.10.150.20:FF:000007">
    <property type="entry name" value="DNA ligase"/>
    <property type="match status" value="1"/>
</dbReference>
<feature type="binding site" evidence="15">
    <location>
        <begin position="94"/>
        <end position="95"/>
    </location>
    <ligand>
        <name>NAD(+)</name>
        <dbReference type="ChEBI" id="CHEBI:57540"/>
    </ligand>
</feature>
<comment type="function">
    <text evidence="1 15">DNA ligase that catalyzes the formation of phosphodiester linkages between 5'-phosphoryl and 3'-hydroxyl groups in double-stranded DNA using NAD as a coenzyme and as the energy source for the reaction. It is essential for DNA replication and repair of damaged DNA.</text>
</comment>
<feature type="binding site" evidence="15">
    <location>
        <position position="424"/>
    </location>
    <ligand>
        <name>Zn(2+)</name>
        <dbReference type="ChEBI" id="CHEBI:29105"/>
    </ligand>
</feature>
<evidence type="ECO:0000259" key="17">
    <source>
        <dbReference type="PROSITE" id="PS50172"/>
    </source>
</evidence>
<evidence type="ECO:0000256" key="13">
    <source>
        <dbReference type="ARBA" id="ARBA00034005"/>
    </source>
</evidence>
<dbReference type="GO" id="GO:0046872">
    <property type="term" value="F:metal ion binding"/>
    <property type="evidence" value="ECO:0007669"/>
    <property type="project" value="UniProtKB-KW"/>
</dbReference>
<evidence type="ECO:0000256" key="8">
    <source>
        <dbReference type="ARBA" id="ARBA00022833"/>
    </source>
</evidence>
<dbReference type="Gene3D" id="1.10.150.20">
    <property type="entry name" value="5' to 3' exonuclease, C-terminal subdomain"/>
    <property type="match status" value="2"/>
</dbReference>
<evidence type="ECO:0000256" key="11">
    <source>
        <dbReference type="ARBA" id="ARBA00023204"/>
    </source>
</evidence>
<keyword evidence="9 15" id="KW-0460">Magnesium</keyword>
<dbReference type="PANTHER" id="PTHR23389">
    <property type="entry name" value="CHROMOSOME TRANSMISSION FIDELITY FACTOR 18"/>
    <property type="match status" value="1"/>
</dbReference>
<dbReference type="HAMAP" id="MF_01588">
    <property type="entry name" value="DNA_ligase_A"/>
    <property type="match status" value="1"/>
</dbReference>
<dbReference type="FunFam" id="3.30.470.30:FF:000001">
    <property type="entry name" value="DNA ligase"/>
    <property type="match status" value="1"/>
</dbReference>
<dbReference type="RefSeq" id="WP_121937005.1">
    <property type="nucleotide sequence ID" value="NZ_REFR01000009.1"/>
</dbReference>
<comment type="cofactor">
    <cofactor evidence="15">
        <name>Mg(2+)</name>
        <dbReference type="ChEBI" id="CHEBI:18420"/>
    </cofactor>
    <cofactor evidence="15">
        <name>Mn(2+)</name>
        <dbReference type="ChEBI" id="CHEBI:29035"/>
    </cofactor>
</comment>
<dbReference type="GO" id="GO:0003677">
    <property type="term" value="F:DNA binding"/>
    <property type="evidence" value="ECO:0007669"/>
    <property type="project" value="InterPro"/>
</dbReference>
<feature type="binding site" evidence="15">
    <location>
        <position position="421"/>
    </location>
    <ligand>
        <name>Zn(2+)</name>
        <dbReference type="ChEBI" id="CHEBI:29105"/>
    </ligand>
</feature>
<dbReference type="GO" id="GO:0006281">
    <property type="term" value="P:DNA repair"/>
    <property type="evidence" value="ECO:0007669"/>
    <property type="project" value="UniProtKB-KW"/>
</dbReference>
<dbReference type="Pfam" id="PF03120">
    <property type="entry name" value="OB_DNA_ligase"/>
    <property type="match status" value="1"/>
</dbReference>
<dbReference type="FunCoup" id="A0A3M0CQD3">
    <property type="interactions" value="431"/>
</dbReference>
<dbReference type="CDD" id="cd00114">
    <property type="entry name" value="LIGANc"/>
    <property type="match status" value="1"/>
</dbReference>
<evidence type="ECO:0000256" key="7">
    <source>
        <dbReference type="ARBA" id="ARBA00022763"/>
    </source>
</evidence>
<keyword evidence="7 15" id="KW-0227">DNA damage</keyword>
<dbReference type="InterPro" id="IPR004149">
    <property type="entry name" value="Znf_DNAligase_C4"/>
</dbReference>
<dbReference type="PANTHER" id="PTHR23389:SF9">
    <property type="entry name" value="DNA LIGASE"/>
    <property type="match status" value="1"/>
</dbReference>
<dbReference type="EMBL" id="REFR01000009">
    <property type="protein sequence ID" value="RMB11761.1"/>
    <property type="molecule type" value="Genomic_DNA"/>
</dbReference>
<dbReference type="SMART" id="SM00532">
    <property type="entry name" value="LIGANc"/>
    <property type="match status" value="1"/>
</dbReference>
<accession>A0A3M0CQD3</accession>
<dbReference type="InterPro" id="IPR010994">
    <property type="entry name" value="RuvA_2-like"/>
</dbReference>
<gene>
    <name evidence="15" type="primary">ligA</name>
    <name evidence="18" type="ORF">BXY39_0244</name>
</gene>
<name>A0A3M0CQD3_9PROT</name>
<dbReference type="CDD" id="cd17748">
    <property type="entry name" value="BRCT_DNA_ligase_like"/>
    <property type="match status" value="1"/>
</dbReference>
<evidence type="ECO:0000256" key="6">
    <source>
        <dbReference type="ARBA" id="ARBA00022723"/>
    </source>
</evidence>
<evidence type="ECO:0000256" key="1">
    <source>
        <dbReference type="ARBA" id="ARBA00004067"/>
    </source>
</evidence>
<dbReference type="InterPro" id="IPR033136">
    <property type="entry name" value="DNA_ligase_CS"/>
</dbReference>
<keyword evidence="4 15" id="KW-0436">Ligase</keyword>
<dbReference type="PROSITE" id="PS01055">
    <property type="entry name" value="DNA_LIGASE_N1"/>
    <property type="match status" value="1"/>
</dbReference>
<keyword evidence="6 15" id="KW-0479">Metal-binding</keyword>
<comment type="catalytic activity">
    <reaction evidence="13 15 16">
        <text>NAD(+) + (deoxyribonucleotide)n-3'-hydroxyl + 5'-phospho-(deoxyribonucleotide)m = (deoxyribonucleotide)n+m + AMP + beta-nicotinamide D-nucleotide.</text>
        <dbReference type="EC" id="6.5.1.2"/>
    </reaction>
</comment>
<organism evidence="18 19">
    <name type="scientific">Eilatimonas milleporae</name>
    <dbReference type="NCBI Taxonomy" id="911205"/>
    <lineage>
        <taxon>Bacteria</taxon>
        <taxon>Pseudomonadati</taxon>
        <taxon>Pseudomonadota</taxon>
        <taxon>Alphaproteobacteria</taxon>
        <taxon>Kordiimonadales</taxon>
        <taxon>Kordiimonadaceae</taxon>
        <taxon>Eilatimonas</taxon>
    </lineage>
</organism>
<dbReference type="SMART" id="SM00278">
    <property type="entry name" value="HhH1"/>
    <property type="match status" value="3"/>
</dbReference>
<comment type="similarity">
    <text evidence="14 15">Belongs to the NAD-dependent DNA ligase family. LigA subfamily.</text>
</comment>
<evidence type="ECO:0000256" key="14">
    <source>
        <dbReference type="ARBA" id="ARBA00060881"/>
    </source>
</evidence>
<evidence type="ECO:0000256" key="16">
    <source>
        <dbReference type="RuleBase" id="RU000618"/>
    </source>
</evidence>
<feature type="active site" description="N6-AMP-lysine intermediate" evidence="15">
    <location>
        <position position="130"/>
    </location>
</feature>
<dbReference type="SUPFAM" id="SSF50249">
    <property type="entry name" value="Nucleic acid-binding proteins"/>
    <property type="match status" value="1"/>
</dbReference>
<evidence type="ECO:0000256" key="2">
    <source>
        <dbReference type="ARBA" id="ARBA00012722"/>
    </source>
</evidence>
<keyword evidence="11 15" id="KW-0234">DNA repair</keyword>
<evidence type="ECO:0000256" key="15">
    <source>
        <dbReference type="HAMAP-Rule" id="MF_01588"/>
    </source>
</evidence>
<dbReference type="PROSITE" id="PS50172">
    <property type="entry name" value="BRCT"/>
    <property type="match status" value="1"/>
</dbReference>
<dbReference type="OrthoDB" id="9759736at2"/>
<dbReference type="SUPFAM" id="SSF52113">
    <property type="entry name" value="BRCT domain"/>
    <property type="match status" value="1"/>
</dbReference>
<feature type="binding site" evidence="15">
    <location>
        <position position="128"/>
    </location>
    <ligand>
        <name>NAD(+)</name>
        <dbReference type="ChEBI" id="CHEBI:57540"/>
    </ligand>
</feature>
<dbReference type="GO" id="GO:0005829">
    <property type="term" value="C:cytosol"/>
    <property type="evidence" value="ECO:0007669"/>
    <property type="project" value="TreeGrafter"/>
</dbReference>
<feature type="binding site" evidence="15">
    <location>
        <position position="303"/>
    </location>
    <ligand>
        <name>NAD(+)</name>
        <dbReference type="ChEBI" id="CHEBI:57540"/>
    </ligand>
</feature>
<dbReference type="InParanoid" id="A0A3M0CQD3"/>
<reference evidence="18 19" key="1">
    <citation type="submission" date="2018-10" db="EMBL/GenBank/DDBJ databases">
        <title>Genomic Encyclopedia of Archaeal and Bacterial Type Strains, Phase II (KMG-II): from individual species to whole genera.</title>
        <authorList>
            <person name="Goeker M."/>
        </authorList>
    </citation>
    <scope>NUCLEOTIDE SEQUENCE [LARGE SCALE GENOMIC DNA]</scope>
    <source>
        <strain evidence="18 19">DSM 25217</strain>
    </source>
</reference>
<dbReference type="Pfam" id="PF00533">
    <property type="entry name" value="BRCT"/>
    <property type="match status" value="1"/>
</dbReference>
<evidence type="ECO:0000256" key="9">
    <source>
        <dbReference type="ARBA" id="ARBA00022842"/>
    </source>
</evidence>
<dbReference type="InterPro" id="IPR041663">
    <property type="entry name" value="DisA/LigA_HHH"/>
</dbReference>
<feature type="binding site" evidence="15">
    <location>
        <begin position="45"/>
        <end position="49"/>
    </location>
    <ligand>
        <name>NAD(+)</name>
        <dbReference type="ChEBI" id="CHEBI:57540"/>
    </ligand>
</feature>
<feature type="binding site" evidence="15">
    <location>
        <position position="151"/>
    </location>
    <ligand>
        <name>NAD(+)</name>
        <dbReference type="ChEBI" id="CHEBI:57540"/>
    </ligand>
</feature>
<dbReference type="InterPro" id="IPR001357">
    <property type="entry name" value="BRCT_dom"/>
</dbReference>
<keyword evidence="12 15" id="KW-0464">Manganese</keyword>
<dbReference type="Pfam" id="PF12826">
    <property type="entry name" value="HHH_2"/>
    <property type="match status" value="1"/>
</dbReference>
<evidence type="ECO:0000256" key="10">
    <source>
        <dbReference type="ARBA" id="ARBA00023027"/>
    </source>
</evidence>
<proteinExistence type="inferred from homology"/>
<dbReference type="Gene3D" id="3.40.50.10190">
    <property type="entry name" value="BRCT domain"/>
    <property type="match status" value="1"/>
</dbReference>
<keyword evidence="5 15" id="KW-0235">DNA replication</keyword>
<evidence type="ECO:0000313" key="19">
    <source>
        <dbReference type="Proteomes" id="UP000271227"/>
    </source>
</evidence>
<dbReference type="GO" id="GO:0006260">
    <property type="term" value="P:DNA replication"/>
    <property type="evidence" value="ECO:0007669"/>
    <property type="project" value="UniProtKB-KW"/>
</dbReference>
<dbReference type="InterPro" id="IPR036420">
    <property type="entry name" value="BRCT_dom_sf"/>
</dbReference>
<keyword evidence="19" id="KW-1185">Reference proteome</keyword>
<dbReference type="InterPro" id="IPR012340">
    <property type="entry name" value="NA-bd_OB-fold"/>
</dbReference>
<dbReference type="AlphaFoldDB" id="A0A3M0CQD3"/>
<protein>
    <recommendedName>
        <fullName evidence="3 15">DNA ligase</fullName>
        <ecNumber evidence="2 15">6.5.1.2</ecNumber>
    </recommendedName>
    <alternativeName>
        <fullName evidence="15">Polydeoxyribonucleotide synthase [NAD(+)]</fullName>
    </alternativeName>
</protein>
<dbReference type="Gene3D" id="6.20.10.30">
    <property type="match status" value="1"/>
</dbReference>
<dbReference type="InterPro" id="IPR018239">
    <property type="entry name" value="DNA_ligase_AS"/>
</dbReference>
<dbReference type="Pfam" id="PF01653">
    <property type="entry name" value="DNA_ligase_aden"/>
    <property type="match status" value="1"/>
</dbReference>
<dbReference type="NCBIfam" id="TIGR00575">
    <property type="entry name" value="dnlj"/>
    <property type="match status" value="1"/>
</dbReference>
<dbReference type="InterPro" id="IPR004150">
    <property type="entry name" value="NAD_DNA_ligase_OB"/>
</dbReference>
<feature type="binding site" evidence="15">
    <location>
        <position position="187"/>
    </location>
    <ligand>
        <name>NAD(+)</name>
        <dbReference type="ChEBI" id="CHEBI:57540"/>
    </ligand>
</feature>
<dbReference type="GO" id="GO:0003911">
    <property type="term" value="F:DNA ligase (NAD+) activity"/>
    <property type="evidence" value="ECO:0007669"/>
    <property type="project" value="UniProtKB-UniRule"/>
</dbReference>
<dbReference type="Pfam" id="PF03119">
    <property type="entry name" value="DNA_ligase_ZBD"/>
    <property type="match status" value="1"/>
</dbReference>
<comment type="caution">
    <text evidence="15">Lacks conserved residue(s) required for the propagation of feature annotation.</text>
</comment>
<feature type="domain" description="BRCT" evidence="17">
    <location>
        <begin position="618"/>
        <end position="691"/>
    </location>
</feature>
<dbReference type="PROSITE" id="PS01056">
    <property type="entry name" value="DNA_LIGASE_N2"/>
    <property type="match status" value="1"/>
</dbReference>
<evidence type="ECO:0000313" key="18">
    <source>
        <dbReference type="EMBL" id="RMB11761.1"/>
    </source>
</evidence>
<dbReference type="InterPro" id="IPR003583">
    <property type="entry name" value="Hlx-hairpin-Hlx_DNA-bd_motif"/>
</dbReference>
<dbReference type="InterPro" id="IPR013839">
    <property type="entry name" value="DNAligase_adenylation"/>
</dbReference>
<dbReference type="SMART" id="SM00292">
    <property type="entry name" value="BRCT"/>
    <property type="match status" value="1"/>
</dbReference>
<keyword evidence="10 15" id="KW-0520">NAD</keyword>
<comment type="caution">
    <text evidence="18">The sequence shown here is derived from an EMBL/GenBank/DDBJ whole genome shotgun (WGS) entry which is preliminary data.</text>
</comment>
<dbReference type="EC" id="6.5.1.2" evidence="2 15"/>
<evidence type="ECO:0000256" key="5">
    <source>
        <dbReference type="ARBA" id="ARBA00022705"/>
    </source>
</evidence>
<dbReference type="FunFam" id="2.40.50.140:FF:000012">
    <property type="entry name" value="DNA ligase"/>
    <property type="match status" value="1"/>
</dbReference>